<dbReference type="GeneID" id="63681870"/>
<sequence>MADNQPLLPHPAHATSHSHTGHTHARIQQWRRRSQHYLASKQKHYLILTLVGLDVVAILTEILVSLVTCETGTEDQPWVDPVLEATKIIGLVISSLFLAELLSSLWAFGTDFFSSWFHCFDAFVILVSFVVDVLAHGVLEEIASLVIVLRLWRVVKIVEEMSVGAEEQMEELEAQVEKLEKQNADLERRLRALEAGNE</sequence>
<keyword evidence="3" id="KW-0813">Transport</keyword>
<evidence type="ECO:0000256" key="11">
    <source>
        <dbReference type="ARBA" id="ARBA00023303"/>
    </source>
</evidence>
<dbReference type="InterPro" id="IPR027359">
    <property type="entry name" value="Volt_channel_dom_sf"/>
</dbReference>
<proteinExistence type="predicted"/>
<dbReference type="VEuPathDB" id="FungiDB:SPBR_08711"/>
<keyword evidence="11" id="KW-0407">Ion channel</keyword>
<dbReference type="GO" id="GO:0034702">
    <property type="term" value="C:monoatomic ion channel complex"/>
    <property type="evidence" value="ECO:0007669"/>
    <property type="project" value="UniProtKB-KW"/>
</dbReference>
<evidence type="ECO:0000259" key="16">
    <source>
        <dbReference type="Pfam" id="PF00520"/>
    </source>
</evidence>
<dbReference type="GO" id="GO:0030171">
    <property type="term" value="F:voltage-gated proton channel activity"/>
    <property type="evidence" value="ECO:0007669"/>
    <property type="project" value="InterPro"/>
</dbReference>
<protein>
    <recommendedName>
        <fullName evidence="2">Voltage-gated hydrogen channel 1</fullName>
    </recommendedName>
    <alternativeName>
        <fullName evidence="12">Hydrogen voltage-gated channel 1</fullName>
    </alternativeName>
</protein>
<feature type="region of interest" description="Disordered" evidence="14">
    <location>
        <begin position="1"/>
        <end position="21"/>
    </location>
</feature>
<evidence type="ECO:0000256" key="5">
    <source>
        <dbReference type="ARBA" id="ARBA00022692"/>
    </source>
</evidence>
<keyword evidence="8 13" id="KW-0175">Coiled coil</keyword>
<evidence type="ECO:0000256" key="7">
    <source>
        <dbReference type="ARBA" id="ARBA00022989"/>
    </source>
</evidence>
<evidence type="ECO:0000256" key="6">
    <source>
        <dbReference type="ARBA" id="ARBA00022882"/>
    </source>
</evidence>
<dbReference type="EMBL" id="AWTV01000011">
    <property type="protein sequence ID" value="KIH86803.1"/>
    <property type="molecule type" value="Genomic_DNA"/>
</dbReference>
<evidence type="ECO:0000256" key="15">
    <source>
        <dbReference type="SAM" id="Phobius"/>
    </source>
</evidence>
<evidence type="ECO:0000313" key="17">
    <source>
        <dbReference type="EMBL" id="KIH86803.1"/>
    </source>
</evidence>
<keyword evidence="4" id="KW-1003">Cell membrane</keyword>
<evidence type="ECO:0000256" key="12">
    <source>
        <dbReference type="ARBA" id="ARBA00031989"/>
    </source>
</evidence>
<evidence type="ECO:0000256" key="4">
    <source>
        <dbReference type="ARBA" id="ARBA00022475"/>
    </source>
</evidence>
<feature type="transmembrane region" description="Helical" evidence="15">
    <location>
        <begin position="88"/>
        <end position="108"/>
    </location>
</feature>
<dbReference type="OrthoDB" id="427456at2759"/>
<comment type="caution">
    <text evidence="17">The sequence shown here is derived from an EMBL/GenBank/DDBJ whole genome shotgun (WGS) entry which is preliminary data.</text>
</comment>
<keyword evidence="6" id="KW-0851">Voltage-gated channel</keyword>
<keyword evidence="10 15" id="KW-0472">Membrane</keyword>
<evidence type="ECO:0000256" key="10">
    <source>
        <dbReference type="ARBA" id="ARBA00023136"/>
    </source>
</evidence>
<comment type="subcellular location">
    <subcellularLocation>
        <location evidence="1">Cell membrane</location>
        <topology evidence="1">Multi-pass membrane protein</topology>
    </subcellularLocation>
</comment>
<gene>
    <name evidence="17" type="ORF">SPBR_08711</name>
</gene>
<reference evidence="17 18" key="1">
    <citation type="journal article" date="2014" name="BMC Genomics">
        <title>Comparative genomics of the major fungal agents of human and animal Sporotrichosis: Sporothrix schenckii and Sporothrix brasiliensis.</title>
        <authorList>
            <person name="Teixeira M.M."/>
            <person name="de Almeida L.G."/>
            <person name="Kubitschek-Barreira P."/>
            <person name="Alves F.L."/>
            <person name="Kioshima E.S."/>
            <person name="Abadio A.K."/>
            <person name="Fernandes L."/>
            <person name="Derengowski L.S."/>
            <person name="Ferreira K.S."/>
            <person name="Souza R.C."/>
            <person name="Ruiz J.C."/>
            <person name="de Andrade N.C."/>
            <person name="Paes H.C."/>
            <person name="Nicola A.M."/>
            <person name="Albuquerque P."/>
            <person name="Gerber A.L."/>
            <person name="Martins V.P."/>
            <person name="Peconick L.D."/>
            <person name="Neto A.V."/>
            <person name="Chaucanez C.B."/>
            <person name="Silva P.A."/>
            <person name="Cunha O.L."/>
            <person name="de Oliveira F.F."/>
            <person name="dos Santos T.C."/>
            <person name="Barros A.L."/>
            <person name="Soares M.A."/>
            <person name="de Oliveira L.M."/>
            <person name="Marini M.M."/>
            <person name="Villalobos-Duno H."/>
            <person name="Cunha M.M."/>
            <person name="de Hoog S."/>
            <person name="da Silveira J.F."/>
            <person name="Henrissat B."/>
            <person name="Nino-Vega G.A."/>
            <person name="Cisalpino P.S."/>
            <person name="Mora-Montes H.M."/>
            <person name="Almeida S.R."/>
            <person name="Stajich J.E."/>
            <person name="Lopes-Bezerra L.M."/>
            <person name="Vasconcelos A.T."/>
            <person name="Felipe M.S."/>
        </authorList>
    </citation>
    <scope>NUCLEOTIDE SEQUENCE [LARGE SCALE GENOMIC DNA]</scope>
    <source>
        <strain evidence="17 18">5110</strain>
    </source>
</reference>
<dbReference type="PANTHER" id="PTHR46480">
    <property type="entry name" value="F20B24.22"/>
    <property type="match status" value="1"/>
</dbReference>
<dbReference type="Gene3D" id="1.20.120.350">
    <property type="entry name" value="Voltage-gated potassium channels. Chain C"/>
    <property type="match status" value="1"/>
</dbReference>
<accession>A0A0C2F6Y3</accession>
<evidence type="ECO:0000256" key="14">
    <source>
        <dbReference type="SAM" id="MobiDB-lite"/>
    </source>
</evidence>
<keyword evidence="7 15" id="KW-1133">Transmembrane helix</keyword>
<dbReference type="GO" id="GO:0005886">
    <property type="term" value="C:plasma membrane"/>
    <property type="evidence" value="ECO:0007669"/>
    <property type="project" value="UniProtKB-SubCell"/>
</dbReference>
<evidence type="ECO:0000313" key="18">
    <source>
        <dbReference type="Proteomes" id="UP000031575"/>
    </source>
</evidence>
<evidence type="ECO:0000256" key="3">
    <source>
        <dbReference type="ARBA" id="ARBA00022448"/>
    </source>
</evidence>
<dbReference type="AlphaFoldDB" id="A0A0C2F6Y3"/>
<keyword evidence="18" id="KW-1185">Reference proteome</keyword>
<dbReference type="RefSeq" id="XP_040614813.1">
    <property type="nucleotide sequence ID" value="XM_040766949.1"/>
</dbReference>
<feature type="transmembrane region" description="Helical" evidence="15">
    <location>
        <begin position="45"/>
        <end position="68"/>
    </location>
</feature>
<dbReference type="InterPro" id="IPR031846">
    <property type="entry name" value="Hvcn1"/>
</dbReference>
<feature type="domain" description="Ion transport" evidence="16">
    <location>
        <begin position="58"/>
        <end position="159"/>
    </location>
</feature>
<evidence type="ECO:0000256" key="2">
    <source>
        <dbReference type="ARBA" id="ARBA00015897"/>
    </source>
</evidence>
<feature type="coiled-coil region" evidence="13">
    <location>
        <begin position="155"/>
        <end position="196"/>
    </location>
</feature>
<evidence type="ECO:0000256" key="8">
    <source>
        <dbReference type="ARBA" id="ARBA00023054"/>
    </source>
</evidence>
<name>A0A0C2F6Y3_9PEZI</name>
<evidence type="ECO:0000256" key="13">
    <source>
        <dbReference type="SAM" id="Coils"/>
    </source>
</evidence>
<dbReference type="Pfam" id="PF00520">
    <property type="entry name" value="Ion_trans"/>
    <property type="match status" value="1"/>
</dbReference>
<keyword evidence="9" id="KW-0406">Ion transport</keyword>
<evidence type="ECO:0000256" key="9">
    <source>
        <dbReference type="ARBA" id="ARBA00023065"/>
    </source>
</evidence>
<dbReference type="PANTHER" id="PTHR46480:SF1">
    <property type="entry name" value="VOLTAGE-GATED HYDROGEN CHANNEL 1"/>
    <property type="match status" value="1"/>
</dbReference>
<keyword evidence="5 15" id="KW-0812">Transmembrane</keyword>
<evidence type="ECO:0000256" key="1">
    <source>
        <dbReference type="ARBA" id="ARBA00004651"/>
    </source>
</evidence>
<feature type="transmembrane region" description="Helical" evidence="15">
    <location>
        <begin position="120"/>
        <end position="139"/>
    </location>
</feature>
<organism evidence="17 18">
    <name type="scientific">Sporothrix brasiliensis 5110</name>
    <dbReference type="NCBI Taxonomy" id="1398154"/>
    <lineage>
        <taxon>Eukaryota</taxon>
        <taxon>Fungi</taxon>
        <taxon>Dikarya</taxon>
        <taxon>Ascomycota</taxon>
        <taxon>Pezizomycotina</taxon>
        <taxon>Sordariomycetes</taxon>
        <taxon>Sordariomycetidae</taxon>
        <taxon>Ophiostomatales</taxon>
        <taxon>Ophiostomataceae</taxon>
        <taxon>Sporothrix</taxon>
    </lineage>
</organism>
<dbReference type="Proteomes" id="UP000031575">
    <property type="component" value="Unassembled WGS sequence"/>
</dbReference>
<dbReference type="InterPro" id="IPR005821">
    <property type="entry name" value="Ion_trans_dom"/>
</dbReference>
<dbReference type="HOGENOM" id="CLU_076372_1_2_1"/>